<reference evidence="1" key="2">
    <citation type="submission" date="2014-01" db="EMBL/GenBank/DDBJ databases">
        <authorList>
            <person name="Aslett M."/>
        </authorList>
    </citation>
    <scope>NUCLEOTIDE SEQUENCE [LARGE SCALE GENOMIC DNA]</scope>
    <source>
        <strain evidence="1">DB27</strain>
    </source>
</reference>
<evidence type="ECO:0000313" key="1">
    <source>
        <dbReference type="EMBL" id="CDN34178.1"/>
    </source>
</evidence>
<reference evidence="1" key="1">
    <citation type="submission" date="2014-01" db="EMBL/GenBank/DDBJ databases">
        <title>Draft genome sequence of highly nematicidal Bacillus thuringiensis DB27.</title>
        <authorList>
            <person name="Iatsenko I."/>
            <person name="Pickard D."/>
            <person name="Corton C."/>
            <person name="Dougan G."/>
            <person name="Sommer R.J."/>
        </authorList>
    </citation>
    <scope>NUCLEOTIDE SEQUENCE [LARGE SCALE GENOMIC DNA]</scope>
    <source>
        <strain evidence="1">DB27</strain>
    </source>
</reference>
<protein>
    <submittedName>
        <fullName evidence="1">Uncharacterized protein</fullName>
    </submittedName>
</protein>
<organism evidence="1">
    <name type="scientific">Bacillus thuringiensis DB27</name>
    <dbReference type="NCBI Taxonomy" id="1431339"/>
    <lineage>
        <taxon>Bacteria</taxon>
        <taxon>Bacillati</taxon>
        <taxon>Bacillota</taxon>
        <taxon>Bacilli</taxon>
        <taxon>Bacillales</taxon>
        <taxon>Bacillaceae</taxon>
        <taxon>Bacillus</taxon>
        <taxon>Bacillus cereus group</taxon>
    </lineage>
</organism>
<name>W8XYJ1_BACTU</name>
<dbReference type="EMBL" id="HG810016">
    <property type="protein sequence ID" value="CDN34178.1"/>
    <property type="molecule type" value="Genomic_DNA"/>
</dbReference>
<dbReference type="Proteomes" id="UP000030682">
    <property type="component" value="Unassembled WGS sequence"/>
</dbReference>
<gene>
    <name evidence="1" type="ORF">BTDB27_000520</name>
</gene>
<proteinExistence type="predicted"/>
<sequence length="37" mass="4451">MSYKIQKSQPFTISDLRKLEKKENKLLVNDVLQLSEW</sequence>
<dbReference type="HOGENOM" id="CLU_3340470_0_0_9"/>
<dbReference type="AlphaFoldDB" id="W8XYJ1"/>
<accession>W8XYJ1</accession>